<proteinExistence type="predicted"/>
<evidence type="ECO:0000256" key="1">
    <source>
        <dbReference type="SAM" id="MobiDB-lite"/>
    </source>
</evidence>
<protein>
    <submittedName>
        <fullName evidence="3">Uncharacterized protein</fullName>
    </submittedName>
</protein>
<keyword evidence="2" id="KW-1185">Reference proteome</keyword>
<reference evidence="3" key="1">
    <citation type="submission" date="2016-11" db="UniProtKB">
        <authorList>
            <consortium name="WormBaseParasite"/>
        </authorList>
    </citation>
    <scope>IDENTIFICATION</scope>
</reference>
<dbReference type="AlphaFoldDB" id="A0A1I8ADB0"/>
<accession>A0A1I8ADB0</accession>
<dbReference type="WBParaSite" id="L893_g4756.t1">
    <property type="protein sequence ID" value="L893_g4756.t1"/>
    <property type="gene ID" value="L893_g4756"/>
</dbReference>
<sequence length="95" mass="10611">MSALKDLTVGTETPNKLGGSRGIVVIPGKRSQQPRNLLPHYLQEGLTLPTFSGLRRGPSPQQHLRERRSVLLRRLANLRRGEDVRRVHRTLAGDG</sequence>
<feature type="region of interest" description="Disordered" evidence="1">
    <location>
        <begin position="1"/>
        <end position="23"/>
    </location>
</feature>
<evidence type="ECO:0000313" key="2">
    <source>
        <dbReference type="Proteomes" id="UP000095287"/>
    </source>
</evidence>
<name>A0A1I8ADB0_9BILA</name>
<evidence type="ECO:0000313" key="3">
    <source>
        <dbReference type="WBParaSite" id="L893_g4756.t1"/>
    </source>
</evidence>
<dbReference type="Proteomes" id="UP000095287">
    <property type="component" value="Unplaced"/>
</dbReference>
<organism evidence="2 3">
    <name type="scientific">Steinernema glaseri</name>
    <dbReference type="NCBI Taxonomy" id="37863"/>
    <lineage>
        <taxon>Eukaryota</taxon>
        <taxon>Metazoa</taxon>
        <taxon>Ecdysozoa</taxon>
        <taxon>Nematoda</taxon>
        <taxon>Chromadorea</taxon>
        <taxon>Rhabditida</taxon>
        <taxon>Tylenchina</taxon>
        <taxon>Panagrolaimomorpha</taxon>
        <taxon>Strongyloidoidea</taxon>
        <taxon>Steinernematidae</taxon>
        <taxon>Steinernema</taxon>
    </lineage>
</organism>